<dbReference type="CDD" id="cd07724">
    <property type="entry name" value="POD-like_MBL-fold"/>
    <property type="match status" value="1"/>
</dbReference>
<name>A0A1I4CX65_9ACTN</name>
<gene>
    <name evidence="3" type="ORF">SAMN05192584_109189</name>
</gene>
<dbReference type="Pfam" id="PF00581">
    <property type="entry name" value="Rhodanese"/>
    <property type="match status" value="2"/>
</dbReference>
<protein>
    <submittedName>
        <fullName evidence="3">Glyoxylase, beta-lactamase superfamily II</fullName>
    </submittedName>
</protein>
<evidence type="ECO:0000259" key="2">
    <source>
        <dbReference type="PROSITE" id="PS50206"/>
    </source>
</evidence>
<feature type="domain" description="Rhodanese" evidence="2">
    <location>
        <begin position="260"/>
        <end position="349"/>
    </location>
</feature>
<dbReference type="SUPFAM" id="SSF52821">
    <property type="entry name" value="Rhodanese/Cell cycle control phosphatase"/>
    <property type="match status" value="2"/>
</dbReference>
<dbReference type="EMBL" id="FOSG01000009">
    <property type="protein sequence ID" value="SFK85944.1"/>
    <property type="molecule type" value="Genomic_DNA"/>
</dbReference>
<dbReference type="SUPFAM" id="SSF56281">
    <property type="entry name" value="Metallo-hydrolase/oxidoreductase"/>
    <property type="match status" value="1"/>
</dbReference>
<dbReference type="Gene3D" id="3.40.250.10">
    <property type="entry name" value="Rhodanese-like domain"/>
    <property type="match status" value="2"/>
</dbReference>
<dbReference type="PANTHER" id="PTHR43084">
    <property type="entry name" value="PERSULFIDE DIOXYGENASE ETHE1"/>
    <property type="match status" value="1"/>
</dbReference>
<evidence type="ECO:0000256" key="1">
    <source>
        <dbReference type="ARBA" id="ARBA00022723"/>
    </source>
</evidence>
<dbReference type="InterPro" id="IPR036866">
    <property type="entry name" value="RibonucZ/Hydroxyglut_hydro"/>
</dbReference>
<organism evidence="3 4">
    <name type="scientific">Streptomyces pini</name>
    <dbReference type="NCBI Taxonomy" id="1520580"/>
    <lineage>
        <taxon>Bacteria</taxon>
        <taxon>Bacillati</taxon>
        <taxon>Actinomycetota</taxon>
        <taxon>Actinomycetes</taxon>
        <taxon>Kitasatosporales</taxon>
        <taxon>Streptomycetaceae</taxon>
        <taxon>Streptomyces</taxon>
    </lineage>
</organism>
<dbReference type="GO" id="GO:0046872">
    <property type="term" value="F:metal ion binding"/>
    <property type="evidence" value="ECO:0007669"/>
    <property type="project" value="UniProtKB-KW"/>
</dbReference>
<dbReference type="GO" id="GO:0070813">
    <property type="term" value="P:hydrogen sulfide metabolic process"/>
    <property type="evidence" value="ECO:0007669"/>
    <property type="project" value="TreeGrafter"/>
</dbReference>
<dbReference type="InterPro" id="IPR051682">
    <property type="entry name" value="Mito_Persulfide_Diox"/>
</dbReference>
<proteinExistence type="predicted"/>
<dbReference type="InterPro" id="IPR001763">
    <property type="entry name" value="Rhodanese-like_dom"/>
</dbReference>
<dbReference type="GO" id="GO:0006749">
    <property type="term" value="P:glutathione metabolic process"/>
    <property type="evidence" value="ECO:0007669"/>
    <property type="project" value="InterPro"/>
</dbReference>
<dbReference type="Pfam" id="PF00753">
    <property type="entry name" value="Lactamase_B"/>
    <property type="match status" value="1"/>
</dbReference>
<accession>A0A1I4CX65</accession>
<dbReference type="GO" id="GO:0050313">
    <property type="term" value="F:sulfur dioxygenase activity"/>
    <property type="evidence" value="ECO:0007669"/>
    <property type="project" value="InterPro"/>
</dbReference>
<dbReference type="CDD" id="cd00158">
    <property type="entry name" value="RHOD"/>
    <property type="match status" value="1"/>
</dbReference>
<dbReference type="InterPro" id="IPR044528">
    <property type="entry name" value="POD-like_MBL-fold"/>
</dbReference>
<keyword evidence="4" id="KW-1185">Reference proteome</keyword>
<reference evidence="4" key="1">
    <citation type="submission" date="2016-10" db="EMBL/GenBank/DDBJ databases">
        <authorList>
            <person name="Varghese N."/>
            <person name="Submissions S."/>
        </authorList>
    </citation>
    <scope>NUCLEOTIDE SEQUENCE [LARGE SCALE GENOMIC DNA]</scope>
    <source>
        <strain evidence="4">PL19</strain>
    </source>
</reference>
<dbReference type="InterPro" id="IPR001279">
    <property type="entry name" value="Metallo-B-lactamas"/>
</dbReference>
<dbReference type="AlphaFoldDB" id="A0A1I4CX65"/>
<sequence>MITVLPIETPGLGDRTYLAHDGSTALVVDPQRDYDRVTALAEAAGVRITHVFETHIHNDYVTGGLALARETGAQYLVNADDEVSYERTGVRDGDVVEVGAMRVRVIHTPGHTHTHLSFALEADGEQIAVFTGGSLLYGSTGRPDLLGPDHTDTLVRAQWRSAHRLAKELPDSTAVYPTHGFGSFCSATQSAGLSSTIGEEKRTNTALTADEEAYVEQLLAGLDAYPAYYAHMGPANSGGPGRPDLSAPSVADPAELRRRIEAGEWVVDLRDRTAFAAGHLAGSLNFGLDGQFITYLGWLIPWGTPVTLLGESAQDVAEAQREMVRIGIDRPAAMATGGPEDWAGGEPLAAYERATFEDLKAALDKNRDCGEEFVVLDVRRDQERDEAHIPGSVHIPVHEVPGRVGEIPAGRVWVHCAGGYRAGVVAALLDARGRDVVAIDDSFDNARDLGLCSVPTRTP</sequence>
<dbReference type="InterPro" id="IPR036873">
    <property type="entry name" value="Rhodanese-like_dom_sf"/>
</dbReference>
<dbReference type="RefSeq" id="WP_093850187.1">
    <property type="nucleotide sequence ID" value="NZ_FOSG01000009.1"/>
</dbReference>
<evidence type="ECO:0000313" key="3">
    <source>
        <dbReference type="EMBL" id="SFK85944.1"/>
    </source>
</evidence>
<dbReference type="PROSITE" id="PS50206">
    <property type="entry name" value="RHODANESE_3"/>
    <property type="match status" value="2"/>
</dbReference>
<feature type="domain" description="Rhodanese" evidence="2">
    <location>
        <begin position="369"/>
        <end position="455"/>
    </location>
</feature>
<keyword evidence="1" id="KW-0479">Metal-binding</keyword>
<dbReference type="SMART" id="SM00849">
    <property type="entry name" value="Lactamase_B"/>
    <property type="match status" value="1"/>
</dbReference>
<dbReference type="SMART" id="SM00450">
    <property type="entry name" value="RHOD"/>
    <property type="match status" value="2"/>
</dbReference>
<dbReference type="OrthoDB" id="3196337at2"/>
<dbReference type="Gene3D" id="3.60.15.10">
    <property type="entry name" value="Ribonuclease Z/Hydroxyacylglutathione hydrolase-like"/>
    <property type="match status" value="1"/>
</dbReference>
<dbReference type="PANTHER" id="PTHR43084:SF1">
    <property type="entry name" value="PERSULFIDE DIOXYGENASE ETHE1, MITOCHONDRIAL"/>
    <property type="match status" value="1"/>
</dbReference>
<evidence type="ECO:0000313" key="4">
    <source>
        <dbReference type="Proteomes" id="UP000198928"/>
    </source>
</evidence>
<dbReference type="Proteomes" id="UP000198928">
    <property type="component" value="Unassembled WGS sequence"/>
</dbReference>